<gene>
    <name evidence="2" type="ORF">G2W53_009565</name>
</gene>
<dbReference type="EMBL" id="JAAIUW010000004">
    <property type="protein sequence ID" value="KAF7834706.1"/>
    <property type="molecule type" value="Genomic_DNA"/>
</dbReference>
<feature type="region of interest" description="Disordered" evidence="1">
    <location>
        <begin position="1"/>
        <end position="40"/>
    </location>
</feature>
<protein>
    <submittedName>
        <fullName evidence="2">Autophagy-related protein 3</fullName>
    </submittedName>
</protein>
<name>A0A835CAA7_9FABA</name>
<organism evidence="2 3">
    <name type="scientific">Senna tora</name>
    <dbReference type="NCBI Taxonomy" id="362788"/>
    <lineage>
        <taxon>Eukaryota</taxon>
        <taxon>Viridiplantae</taxon>
        <taxon>Streptophyta</taxon>
        <taxon>Embryophyta</taxon>
        <taxon>Tracheophyta</taxon>
        <taxon>Spermatophyta</taxon>
        <taxon>Magnoliopsida</taxon>
        <taxon>eudicotyledons</taxon>
        <taxon>Gunneridae</taxon>
        <taxon>Pentapetalae</taxon>
        <taxon>rosids</taxon>
        <taxon>fabids</taxon>
        <taxon>Fabales</taxon>
        <taxon>Fabaceae</taxon>
        <taxon>Caesalpinioideae</taxon>
        <taxon>Cassia clade</taxon>
        <taxon>Senna</taxon>
    </lineage>
</organism>
<accession>A0A835CAA7</accession>
<evidence type="ECO:0000313" key="3">
    <source>
        <dbReference type="Proteomes" id="UP000634136"/>
    </source>
</evidence>
<dbReference type="AlphaFoldDB" id="A0A835CAA7"/>
<keyword evidence="3" id="KW-1185">Reference proteome</keyword>
<proteinExistence type="predicted"/>
<dbReference type="OrthoDB" id="1584384at2759"/>
<comment type="caution">
    <text evidence="2">The sequence shown here is derived from an EMBL/GenBank/DDBJ whole genome shotgun (WGS) entry which is preliminary data.</text>
</comment>
<evidence type="ECO:0000256" key="1">
    <source>
        <dbReference type="SAM" id="MobiDB-lite"/>
    </source>
</evidence>
<reference evidence="2" key="1">
    <citation type="submission" date="2020-09" db="EMBL/GenBank/DDBJ databases">
        <title>Genome-Enabled Discovery of Anthraquinone Biosynthesis in Senna tora.</title>
        <authorList>
            <person name="Kang S.-H."/>
            <person name="Pandey R.P."/>
            <person name="Lee C.-M."/>
            <person name="Sim J.-S."/>
            <person name="Jeong J.-T."/>
            <person name="Choi B.-S."/>
            <person name="Jung M."/>
            <person name="Ginzburg D."/>
            <person name="Zhao K."/>
            <person name="Won S.Y."/>
            <person name="Oh T.-J."/>
            <person name="Yu Y."/>
            <person name="Kim N.-H."/>
            <person name="Lee O.R."/>
            <person name="Lee T.-H."/>
            <person name="Bashyal P."/>
            <person name="Kim T.-S."/>
            <person name="Lee W.-H."/>
            <person name="Kawkins C."/>
            <person name="Kim C.-K."/>
            <person name="Kim J.S."/>
            <person name="Ahn B.O."/>
            <person name="Rhee S.Y."/>
            <person name="Sohng J.K."/>
        </authorList>
    </citation>
    <scope>NUCLEOTIDE SEQUENCE</scope>
    <source>
        <tissue evidence="2">Leaf</tissue>
    </source>
</reference>
<sequence>MPFSLDSSDDGWLATHGKPKESKSDEDENVPSMESLEISKKGSIKPIASYMGGGEEEEEIPDMADFEEGDNIIERDPVNMFYGTTASGHKCLDPVFHFLNPTPSYSIQFRERIIS</sequence>
<evidence type="ECO:0000313" key="2">
    <source>
        <dbReference type="EMBL" id="KAF7834706.1"/>
    </source>
</evidence>
<dbReference type="Proteomes" id="UP000634136">
    <property type="component" value="Unassembled WGS sequence"/>
</dbReference>